<dbReference type="AlphaFoldDB" id="A0A8S1KZC2"/>
<keyword evidence="2" id="KW-1185">Reference proteome</keyword>
<sequence>MGCSVQKQKEAKYQQSDLENILQRQIKELVQKQQQQQQDTLIDQDELTIYDKSLDKQVKVPKLRLPIYNTIVQRRRIQQYDDIIK</sequence>
<evidence type="ECO:0000313" key="2">
    <source>
        <dbReference type="Proteomes" id="UP000692954"/>
    </source>
</evidence>
<reference evidence="1" key="1">
    <citation type="submission" date="2021-01" db="EMBL/GenBank/DDBJ databases">
        <authorList>
            <consortium name="Genoscope - CEA"/>
            <person name="William W."/>
        </authorList>
    </citation>
    <scope>NUCLEOTIDE SEQUENCE</scope>
</reference>
<protein>
    <submittedName>
        <fullName evidence="1">Uncharacterized protein</fullName>
    </submittedName>
</protein>
<proteinExistence type="predicted"/>
<evidence type="ECO:0000313" key="1">
    <source>
        <dbReference type="EMBL" id="CAD8061030.1"/>
    </source>
</evidence>
<accession>A0A8S1KZC2</accession>
<organism evidence="1 2">
    <name type="scientific">Paramecium sonneborni</name>
    <dbReference type="NCBI Taxonomy" id="65129"/>
    <lineage>
        <taxon>Eukaryota</taxon>
        <taxon>Sar</taxon>
        <taxon>Alveolata</taxon>
        <taxon>Ciliophora</taxon>
        <taxon>Intramacronucleata</taxon>
        <taxon>Oligohymenophorea</taxon>
        <taxon>Peniculida</taxon>
        <taxon>Parameciidae</taxon>
        <taxon>Paramecium</taxon>
    </lineage>
</organism>
<name>A0A8S1KZC2_9CILI</name>
<dbReference type="OrthoDB" id="310820at2759"/>
<dbReference type="Proteomes" id="UP000692954">
    <property type="component" value="Unassembled WGS sequence"/>
</dbReference>
<gene>
    <name evidence="1" type="ORF">PSON_ATCC_30995.1.T0150095</name>
</gene>
<comment type="caution">
    <text evidence="1">The sequence shown here is derived from an EMBL/GenBank/DDBJ whole genome shotgun (WGS) entry which is preliminary data.</text>
</comment>
<dbReference type="EMBL" id="CAJJDN010000015">
    <property type="protein sequence ID" value="CAD8061030.1"/>
    <property type="molecule type" value="Genomic_DNA"/>
</dbReference>